<dbReference type="PANTHER" id="PTHR30033">
    <property type="entry name" value="FLAGELLAR HOOK-ASSOCIATED PROTEIN 1"/>
    <property type="match status" value="1"/>
</dbReference>
<keyword evidence="5" id="KW-0964">Secreted</keyword>
<feature type="domain" description="Flagellar hook-associated protein FlgK helical" evidence="10">
    <location>
        <begin position="90"/>
        <end position="313"/>
    </location>
</feature>
<feature type="chain" id="PRO_5036935429" description="Flagellar hook-associated protein 1" evidence="7">
    <location>
        <begin position="18"/>
        <end position="481"/>
    </location>
</feature>
<comment type="caution">
    <text evidence="11">The sequence shown here is derived from an EMBL/GenBank/DDBJ whole genome shotgun (WGS) entry which is preliminary data.</text>
</comment>
<reference evidence="11" key="1">
    <citation type="submission" date="2017-05" db="EMBL/GenBank/DDBJ databases">
        <authorList>
            <person name="Imhoff J.F."/>
            <person name="Rahn T."/>
            <person name="Kuenzel S."/>
            <person name="Neulinger S.C."/>
        </authorList>
    </citation>
    <scope>NUCLEOTIDE SEQUENCE</scope>
    <source>
        <strain evidence="11">LMG 28126</strain>
    </source>
</reference>
<evidence type="ECO:0000259" key="8">
    <source>
        <dbReference type="Pfam" id="PF00460"/>
    </source>
</evidence>
<dbReference type="GO" id="GO:0005576">
    <property type="term" value="C:extracellular region"/>
    <property type="evidence" value="ECO:0007669"/>
    <property type="project" value="UniProtKB-SubCell"/>
</dbReference>
<evidence type="ECO:0000313" key="12">
    <source>
        <dbReference type="Proteomes" id="UP000706333"/>
    </source>
</evidence>
<feature type="signal peptide" evidence="7">
    <location>
        <begin position="1"/>
        <end position="17"/>
    </location>
</feature>
<organism evidence="11 12">
    <name type="scientific">Rhodobaculum claviforme</name>
    <dbReference type="NCBI Taxonomy" id="1549854"/>
    <lineage>
        <taxon>Bacteria</taxon>
        <taxon>Pseudomonadati</taxon>
        <taxon>Pseudomonadota</taxon>
        <taxon>Alphaproteobacteria</taxon>
        <taxon>Rhodobacterales</taxon>
        <taxon>Paracoccaceae</taxon>
        <taxon>Rhodobaculum</taxon>
    </lineage>
</organism>
<dbReference type="InterPro" id="IPR010930">
    <property type="entry name" value="Flg_bb/hook_C_dom"/>
</dbReference>
<evidence type="ECO:0000259" key="10">
    <source>
        <dbReference type="Pfam" id="PF22638"/>
    </source>
</evidence>
<dbReference type="Pfam" id="PF00460">
    <property type="entry name" value="Flg_bb_rod"/>
    <property type="match status" value="1"/>
</dbReference>
<dbReference type="Proteomes" id="UP000706333">
    <property type="component" value="Unassembled WGS sequence"/>
</dbReference>
<keyword evidence="7" id="KW-0732">Signal</keyword>
<keyword evidence="11" id="KW-0969">Cilium</keyword>
<dbReference type="RefSeq" id="WP_201157406.1">
    <property type="nucleotide sequence ID" value="NZ_NHSD01000266.1"/>
</dbReference>
<name>A0A934TK66_9RHOB</name>
<keyword evidence="11" id="KW-0282">Flagellum</keyword>
<gene>
    <name evidence="11" type="ORF">CCR87_09980</name>
</gene>
<dbReference type="PANTHER" id="PTHR30033:SF2">
    <property type="entry name" value="FLAGELLAR HOOK PROTEIN"/>
    <property type="match status" value="1"/>
</dbReference>
<keyword evidence="11" id="KW-0966">Cell projection</keyword>
<dbReference type="GO" id="GO:0005198">
    <property type="term" value="F:structural molecule activity"/>
    <property type="evidence" value="ECO:0007669"/>
    <property type="project" value="InterPro"/>
</dbReference>
<dbReference type="AlphaFoldDB" id="A0A934TK66"/>
<feature type="domain" description="Flagellar basal body rod protein N-terminal" evidence="8">
    <location>
        <begin position="9"/>
        <end position="36"/>
    </location>
</feature>
<feature type="domain" description="Flagellar basal-body/hook protein C-terminal" evidence="9">
    <location>
        <begin position="445"/>
        <end position="480"/>
    </location>
</feature>
<dbReference type="InterPro" id="IPR053927">
    <property type="entry name" value="FlgK_helical"/>
</dbReference>
<evidence type="ECO:0000256" key="2">
    <source>
        <dbReference type="ARBA" id="ARBA00004613"/>
    </source>
</evidence>
<accession>A0A934TK66</accession>
<evidence type="ECO:0000313" key="11">
    <source>
        <dbReference type="EMBL" id="MBK5927650.1"/>
    </source>
</evidence>
<dbReference type="InterPro" id="IPR002371">
    <property type="entry name" value="FlgK"/>
</dbReference>
<reference evidence="11" key="2">
    <citation type="journal article" date="2020" name="Microorganisms">
        <title>Osmotic Adaptation and Compatible Solute Biosynthesis of Phototrophic Bacteria as Revealed from Genome Analyses.</title>
        <authorList>
            <person name="Imhoff J.F."/>
            <person name="Rahn T."/>
            <person name="Kunzel S."/>
            <person name="Keller A."/>
            <person name="Neulinger S.C."/>
        </authorList>
    </citation>
    <scope>NUCLEOTIDE SEQUENCE</scope>
    <source>
        <strain evidence="11">LMG 28126</strain>
    </source>
</reference>
<dbReference type="GO" id="GO:0044780">
    <property type="term" value="P:bacterial-type flagellum assembly"/>
    <property type="evidence" value="ECO:0007669"/>
    <property type="project" value="InterPro"/>
</dbReference>
<evidence type="ECO:0000256" key="6">
    <source>
        <dbReference type="ARBA" id="ARBA00023143"/>
    </source>
</evidence>
<dbReference type="InterPro" id="IPR001444">
    <property type="entry name" value="Flag_bb_rod_N"/>
</dbReference>
<dbReference type="Pfam" id="PF06429">
    <property type="entry name" value="Flg_bbr_C"/>
    <property type="match status" value="1"/>
</dbReference>
<evidence type="ECO:0000259" key="9">
    <source>
        <dbReference type="Pfam" id="PF06429"/>
    </source>
</evidence>
<proteinExistence type="inferred from homology"/>
<dbReference type="SUPFAM" id="SSF64518">
    <property type="entry name" value="Phase 1 flagellin"/>
    <property type="match status" value="1"/>
</dbReference>
<dbReference type="GO" id="GO:0009424">
    <property type="term" value="C:bacterial-type flagellum hook"/>
    <property type="evidence" value="ECO:0007669"/>
    <property type="project" value="InterPro"/>
</dbReference>
<dbReference type="Pfam" id="PF22638">
    <property type="entry name" value="FlgK_D1"/>
    <property type="match status" value="1"/>
</dbReference>
<comment type="similarity">
    <text evidence="3">Belongs to the flagella basal body rod proteins family.</text>
</comment>
<evidence type="ECO:0000256" key="4">
    <source>
        <dbReference type="ARBA" id="ARBA00016244"/>
    </source>
</evidence>
<keyword evidence="12" id="KW-1185">Reference proteome</keyword>
<evidence type="ECO:0000256" key="5">
    <source>
        <dbReference type="ARBA" id="ARBA00022525"/>
    </source>
</evidence>
<sequence length="481" mass="49957">MTLNSAISSALSGLAMASRATMTIASNVANATTDGYGRRELELVARDGSGGSPGVRVVTENRLVDLGLLNQRRQTDAGMGEAQARSQALSAIERIVGIPGTPGALSTRVADFSAALTEAASRPDSLARLDTVLREAEGLAGDIATLGRDIQSARDDADTGIRAAVDRLNTGLEEVQRLNRLIQREVAMGQAPNGLIDQRQRVIDELADLVPLREVPRPGGQVGLFTENGAILLDGRVARVELGQATVPSFTLDGVELQGLTIDGRSVQTGPGGPLSGGRIEGLFAVRDVLLPAAQDQVDLLARDLVARFEQADADPATPVPGGEGLFVFAGGPVGGPDRAQHLAITSLVYPAAPGDESRVWRLRTGLGGLVPGEVGDGRGLDALTRALESLGSLPGSAGPARDFAGHVADFGAGLGRTRDAAETQGATVGARNMALRDVEASGAVDTDAEMQRLLVIERLYAANARVLTAADEMMQRLLAI</sequence>
<evidence type="ECO:0000256" key="7">
    <source>
        <dbReference type="SAM" id="SignalP"/>
    </source>
</evidence>
<protein>
    <recommendedName>
        <fullName evidence="4">Flagellar hook-associated protein 1</fullName>
    </recommendedName>
</protein>
<evidence type="ECO:0000256" key="1">
    <source>
        <dbReference type="ARBA" id="ARBA00004117"/>
    </source>
</evidence>
<keyword evidence="6" id="KW-0975">Bacterial flagellum</keyword>
<evidence type="ECO:0000256" key="3">
    <source>
        <dbReference type="ARBA" id="ARBA00009677"/>
    </source>
</evidence>
<comment type="subcellular location">
    <subcellularLocation>
        <location evidence="1">Bacterial flagellum basal body</location>
    </subcellularLocation>
    <subcellularLocation>
        <location evidence="2">Secreted</location>
    </subcellularLocation>
</comment>
<dbReference type="EMBL" id="NHSD01000266">
    <property type="protein sequence ID" value="MBK5927650.1"/>
    <property type="molecule type" value="Genomic_DNA"/>
</dbReference>
<dbReference type="GO" id="GO:0009425">
    <property type="term" value="C:bacterial-type flagellum basal body"/>
    <property type="evidence" value="ECO:0007669"/>
    <property type="project" value="UniProtKB-SubCell"/>
</dbReference>